<dbReference type="InterPro" id="IPR007816">
    <property type="entry name" value="ResB-like_domain"/>
</dbReference>
<feature type="transmembrane region" description="Helical" evidence="7">
    <location>
        <begin position="93"/>
        <end position="111"/>
    </location>
</feature>
<organism evidence="9 10">
    <name type="scientific">Bordetella ansorpii</name>
    <dbReference type="NCBI Taxonomy" id="288768"/>
    <lineage>
        <taxon>Bacteria</taxon>
        <taxon>Pseudomonadati</taxon>
        <taxon>Pseudomonadota</taxon>
        <taxon>Betaproteobacteria</taxon>
        <taxon>Burkholderiales</taxon>
        <taxon>Alcaligenaceae</taxon>
        <taxon>Bordetella</taxon>
    </lineage>
</organism>
<evidence type="ECO:0000256" key="4">
    <source>
        <dbReference type="ARBA" id="ARBA00022989"/>
    </source>
</evidence>
<evidence type="ECO:0000313" key="9">
    <source>
        <dbReference type="EMBL" id="SAI66975.1"/>
    </source>
</evidence>
<dbReference type="PANTHER" id="PTHR31566:SF0">
    <property type="entry name" value="CYTOCHROME C BIOGENESIS PROTEIN CCS1, CHLOROPLASTIC"/>
    <property type="match status" value="1"/>
</dbReference>
<dbReference type="PANTHER" id="PTHR31566">
    <property type="entry name" value="CYTOCHROME C BIOGENESIS PROTEIN CCS1, CHLOROPLASTIC"/>
    <property type="match status" value="1"/>
</dbReference>
<evidence type="ECO:0000256" key="3">
    <source>
        <dbReference type="ARBA" id="ARBA00022748"/>
    </source>
</evidence>
<dbReference type="EMBL" id="FKIF01000002">
    <property type="protein sequence ID" value="SAI66975.1"/>
    <property type="molecule type" value="Genomic_DNA"/>
</dbReference>
<dbReference type="GO" id="GO:0016020">
    <property type="term" value="C:membrane"/>
    <property type="evidence" value="ECO:0007669"/>
    <property type="project" value="UniProtKB-SubCell"/>
</dbReference>
<accession>A0A157S9A3</accession>
<comment type="subcellular location">
    <subcellularLocation>
        <location evidence="1">Membrane</location>
        <topology evidence="1">Multi-pass membrane protein</topology>
    </subcellularLocation>
</comment>
<evidence type="ECO:0000256" key="2">
    <source>
        <dbReference type="ARBA" id="ARBA00022692"/>
    </source>
</evidence>
<proteinExistence type="predicted"/>
<keyword evidence="4 7" id="KW-1133">Transmembrane helix</keyword>
<keyword evidence="10" id="KW-1185">Reference proteome</keyword>
<dbReference type="AlphaFoldDB" id="A0A157S9A3"/>
<evidence type="ECO:0000256" key="7">
    <source>
        <dbReference type="SAM" id="Phobius"/>
    </source>
</evidence>
<dbReference type="InterPro" id="IPR023494">
    <property type="entry name" value="Cyt_c_bgen_Ccs1/CcsB/ResB"/>
</dbReference>
<dbReference type="Proteomes" id="UP000076848">
    <property type="component" value="Unassembled WGS sequence"/>
</dbReference>
<evidence type="ECO:0000259" key="8">
    <source>
        <dbReference type="Pfam" id="PF05140"/>
    </source>
</evidence>
<feature type="transmembrane region" description="Helical" evidence="7">
    <location>
        <begin position="187"/>
        <end position="205"/>
    </location>
</feature>
<feature type="transmembrane region" description="Helical" evidence="7">
    <location>
        <begin position="639"/>
        <end position="657"/>
    </location>
</feature>
<dbReference type="Pfam" id="PF05140">
    <property type="entry name" value="ResB"/>
    <property type="match status" value="1"/>
</dbReference>
<evidence type="ECO:0000256" key="1">
    <source>
        <dbReference type="ARBA" id="ARBA00004141"/>
    </source>
</evidence>
<evidence type="ECO:0000313" key="10">
    <source>
        <dbReference type="Proteomes" id="UP000076848"/>
    </source>
</evidence>
<keyword evidence="3" id="KW-0201">Cytochrome c-type biogenesis</keyword>
<keyword evidence="2 7" id="KW-0812">Transmembrane</keyword>
<protein>
    <submittedName>
        <fullName evidence="9">Cytochrome C-type biogenesis transmembrane protein</fullName>
    </submittedName>
</protein>
<sequence length="706" mass="76935">MKGSRGAAAPLSHMNSTLPPRSRSSLRSLPGDLVELLSSMRFAVSLLMFICVASIVGTVLAQNRPSNTYVDQFGPFWYEVFDKFSIWHVYNSWWFLVIMAFLVVSTSICLIRNAPRMLRDARSFREHVRASSLRAFPHRVEAEQPVPVDQAAADVRAKLGQLGYAVRERRDGDGVMLAAKKGSANRLGYIFAHAAMVIICIGGLLDSELAVRLQVMLGGKHPITDNMLIADVPPSGRLSVDNPSFRASVLVPEGSQVGTAVVMVGDGALVQPLPFALKLKKFIVDYYSTGMPSRFASEVEVLDPDNGKSFDATIEVNEPLRYKGVTVYQSSFDDGGSSVQLTGYPLVGADAGTFQLDGTVGKQSEVTATGTQGKPYSMQVDITALRPINVEDLTSGRPDASRAAMSLGDHVASVSGSAAGKKNENLHNVGPSIEYRLIDDAGQAHEFRNYMLPVTLDGAQVLLAGVRNSPAEPYRYLRIPTDENGSVAEFMRLRAALNDPVARREAARRFARRNAPPGSDPAPLQTAAERALETFSRGGLQAIADFLQTNTPPAELERAADVVVRLLGASVAELRTITRQRANLPPVTEDEAQAQWSRLAVAALSDLSVYPAPAFFALSDFKHVQASVFQVSRTPGKTTVYIGCLLLILGVFSMFYIRDRRVWAWVRPSANGGSDVLAAMTSQRRTLDFNQEFERLRQALTPQTRS</sequence>
<feature type="domain" description="ResB-like" evidence="8">
    <location>
        <begin position="40"/>
        <end position="694"/>
    </location>
</feature>
<keyword evidence="5 7" id="KW-0472">Membrane</keyword>
<name>A0A157S9A3_9BORD</name>
<feature type="transmembrane region" description="Helical" evidence="7">
    <location>
        <begin position="42"/>
        <end position="61"/>
    </location>
</feature>
<dbReference type="GO" id="GO:0017004">
    <property type="term" value="P:cytochrome complex assembly"/>
    <property type="evidence" value="ECO:0007669"/>
    <property type="project" value="UniProtKB-KW"/>
</dbReference>
<evidence type="ECO:0000256" key="6">
    <source>
        <dbReference type="SAM" id="MobiDB-lite"/>
    </source>
</evidence>
<gene>
    <name evidence="9" type="primary">ccsB</name>
    <name evidence="9" type="ORF">SAMEA3906486_01250</name>
</gene>
<feature type="region of interest" description="Disordered" evidence="6">
    <location>
        <begin position="1"/>
        <end position="25"/>
    </location>
</feature>
<evidence type="ECO:0000256" key="5">
    <source>
        <dbReference type="ARBA" id="ARBA00023136"/>
    </source>
</evidence>
<reference evidence="9 10" key="1">
    <citation type="submission" date="2016-04" db="EMBL/GenBank/DDBJ databases">
        <authorList>
            <consortium name="Pathogen Informatics"/>
        </authorList>
    </citation>
    <scope>NUCLEOTIDE SEQUENCE [LARGE SCALE GENOMIC DNA]</scope>
    <source>
        <strain evidence="9 10">H050680373</strain>
    </source>
</reference>
<dbReference type="STRING" id="288768.SAMEA3906486_01250"/>